<keyword evidence="2" id="KW-0723">Serine/threonine-protein kinase</keyword>
<keyword evidence="2" id="KW-0418">Kinase</keyword>
<feature type="compositionally biased region" description="Polar residues" evidence="6">
    <location>
        <begin position="200"/>
        <end position="267"/>
    </location>
</feature>
<dbReference type="InterPro" id="IPR001806">
    <property type="entry name" value="Small_GTPase"/>
</dbReference>
<evidence type="ECO:0000256" key="5">
    <source>
        <dbReference type="PROSITE-ProRule" id="PRU10141"/>
    </source>
</evidence>
<dbReference type="InterPro" id="IPR027417">
    <property type="entry name" value="P-loop_NTPase"/>
</dbReference>
<dbReference type="Gene3D" id="1.10.510.10">
    <property type="entry name" value="Transferase(Phosphotransferase) domain 1"/>
    <property type="match status" value="1"/>
</dbReference>
<dbReference type="PROSITE" id="PS51420">
    <property type="entry name" value="RHO"/>
    <property type="match status" value="1"/>
</dbReference>
<dbReference type="CDD" id="cd13999">
    <property type="entry name" value="STKc_MAP3K-like"/>
    <property type="match status" value="1"/>
</dbReference>
<accession>A0ABR2JGE8</accession>
<feature type="compositionally biased region" description="Basic and acidic residues" evidence="6">
    <location>
        <begin position="160"/>
        <end position="179"/>
    </location>
</feature>
<gene>
    <name evidence="8" type="ORF">M9Y10_006765</name>
</gene>
<dbReference type="PROSITE" id="PS51421">
    <property type="entry name" value="RAS"/>
    <property type="match status" value="1"/>
</dbReference>
<dbReference type="InterPro" id="IPR017441">
    <property type="entry name" value="Protein_kinase_ATP_BS"/>
</dbReference>
<dbReference type="SUPFAM" id="SSF52540">
    <property type="entry name" value="P-loop containing nucleoside triphosphate hydrolases"/>
    <property type="match status" value="1"/>
</dbReference>
<dbReference type="Gene3D" id="3.40.50.300">
    <property type="entry name" value="P-loop containing nucleotide triphosphate hydrolases"/>
    <property type="match status" value="1"/>
</dbReference>
<dbReference type="Pfam" id="PF00071">
    <property type="entry name" value="Ras"/>
    <property type="match status" value="1"/>
</dbReference>
<evidence type="ECO:0000259" key="7">
    <source>
        <dbReference type="PROSITE" id="PS50011"/>
    </source>
</evidence>
<dbReference type="SMART" id="SM00174">
    <property type="entry name" value="RHO"/>
    <property type="match status" value="1"/>
</dbReference>
<dbReference type="EMBL" id="JAPFFF010000012">
    <property type="protein sequence ID" value="KAK8876548.1"/>
    <property type="molecule type" value="Genomic_DNA"/>
</dbReference>
<feature type="binding site" evidence="5">
    <location>
        <position position="364"/>
    </location>
    <ligand>
        <name>ATP</name>
        <dbReference type="ChEBI" id="CHEBI:30616"/>
    </ligand>
</feature>
<evidence type="ECO:0000256" key="1">
    <source>
        <dbReference type="ARBA" id="ARBA00008171"/>
    </source>
</evidence>
<evidence type="ECO:0000256" key="6">
    <source>
        <dbReference type="SAM" id="MobiDB-lite"/>
    </source>
</evidence>
<dbReference type="PANTHER" id="PTHR23257">
    <property type="entry name" value="SERINE-THREONINE PROTEIN KINASE"/>
    <property type="match status" value="1"/>
</dbReference>
<keyword evidence="9" id="KW-1185">Reference proteome</keyword>
<dbReference type="PANTHER" id="PTHR23257:SF963">
    <property type="entry name" value="AT08303P"/>
    <property type="match status" value="1"/>
</dbReference>
<dbReference type="SMART" id="SM00220">
    <property type="entry name" value="S_TKc"/>
    <property type="match status" value="1"/>
</dbReference>
<feature type="region of interest" description="Disordered" evidence="6">
    <location>
        <begin position="156"/>
        <end position="325"/>
    </location>
</feature>
<feature type="compositionally biased region" description="Basic and acidic residues" evidence="6">
    <location>
        <begin position="187"/>
        <end position="198"/>
    </location>
</feature>
<proteinExistence type="inferred from homology"/>
<dbReference type="PROSITE" id="PS50011">
    <property type="entry name" value="PROTEIN_KINASE_DOM"/>
    <property type="match status" value="1"/>
</dbReference>
<keyword evidence="3 5" id="KW-0547">Nucleotide-binding</keyword>
<organism evidence="8 9">
    <name type="scientific">Tritrichomonas musculus</name>
    <dbReference type="NCBI Taxonomy" id="1915356"/>
    <lineage>
        <taxon>Eukaryota</taxon>
        <taxon>Metamonada</taxon>
        <taxon>Parabasalia</taxon>
        <taxon>Tritrichomonadida</taxon>
        <taxon>Tritrichomonadidae</taxon>
        <taxon>Tritrichomonas</taxon>
    </lineage>
</organism>
<reference evidence="8 9" key="1">
    <citation type="submission" date="2024-04" db="EMBL/GenBank/DDBJ databases">
        <title>Tritrichomonas musculus Genome.</title>
        <authorList>
            <person name="Alves-Ferreira E."/>
            <person name="Grigg M."/>
            <person name="Lorenzi H."/>
            <person name="Galac M."/>
        </authorList>
    </citation>
    <scope>NUCLEOTIDE SEQUENCE [LARGE SCALE GENOMIC DNA]</scope>
    <source>
        <strain evidence="8 9">EAF2021</strain>
    </source>
</reference>
<dbReference type="PROSITE" id="PS00107">
    <property type="entry name" value="PROTEIN_KINASE_ATP"/>
    <property type="match status" value="1"/>
</dbReference>
<sequence length="666" mass="76182">MTINLQLWSTQRQENYKKLRPLSYPQTDIFLICFSLVYPSSLESVENEWLPEIREHCPGTPFILVGTRSDYRDEFDQHAEEYKARGWEPIAYEKGLEMKNKLGGNDYIECSTRTFKNITKVFEAAMNAVIHPQSISPQTEPTLKKKKSGIFKLFSKKKKKSEEEKKQKDADNSSKDKSQKKSKIKKKDSTQKDSKLKDPSVSNISKSENQKDSNSSNFAQKDSNSSNFAQKDSNSSNFAQKDSKPSNFAQKDSNESNADASNCIKNTNQKDSEPRKTDMIDTSKDTKPNDLNAKKQNLNQSGHLNSDEKVSKATEDDKNRNKTQPKCNFLDLADFQLICLIGNGAFSNVWKAKDKRTNKFCAAKILKFLVDEETRDSENTRSTFREVNLMSLLNHPSILKFIGYSPVNFENDPSPTIIIDYASNGSLRDIIDNEKKGLSPAEWNFTKKQTTIYGIAAGLQYIHAHKVIHRDLKPDNIMMDEYLNPKIGDFGLSKIIDSISVSLNMVSKSGMKGTPLYMAPEVLTDELYSEKSDVYSFAMIVYEIFSYEQPFVGFSINNIIQKVANQGYRPQIDDDVPDVYKNLIEACWQQNPDDRPSFEEIVEEMKNNQEFITDMTDEADFLDFVDFIENSQCSFDIKNQLMHFDEFIKANGRNKDVPKIKINENE</sequence>
<evidence type="ECO:0000313" key="9">
    <source>
        <dbReference type="Proteomes" id="UP001470230"/>
    </source>
</evidence>
<dbReference type="CDD" id="cd00157">
    <property type="entry name" value="Rho"/>
    <property type="match status" value="1"/>
</dbReference>
<dbReference type="InterPro" id="IPR000719">
    <property type="entry name" value="Prot_kinase_dom"/>
</dbReference>
<evidence type="ECO:0000256" key="2">
    <source>
        <dbReference type="ARBA" id="ARBA00022527"/>
    </source>
</evidence>
<name>A0ABR2JGE8_9EUKA</name>
<feature type="compositionally biased region" description="Basic and acidic residues" evidence="6">
    <location>
        <begin position="268"/>
        <end position="288"/>
    </location>
</feature>
<dbReference type="SUPFAM" id="SSF56112">
    <property type="entry name" value="Protein kinase-like (PK-like)"/>
    <property type="match status" value="1"/>
</dbReference>
<dbReference type="InterPro" id="IPR011009">
    <property type="entry name" value="Kinase-like_dom_sf"/>
</dbReference>
<dbReference type="Pfam" id="PF07714">
    <property type="entry name" value="PK_Tyr_Ser-Thr"/>
    <property type="match status" value="1"/>
</dbReference>
<keyword evidence="2" id="KW-0808">Transferase</keyword>
<dbReference type="InterPro" id="IPR050167">
    <property type="entry name" value="Ser_Thr_protein_kinase"/>
</dbReference>
<dbReference type="PROSITE" id="PS51419">
    <property type="entry name" value="RAB"/>
    <property type="match status" value="1"/>
</dbReference>
<dbReference type="Proteomes" id="UP001470230">
    <property type="component" value="Unassembled WGS sequence"/>
</dbReference>
<dbReference type="PROSITE" id="PS00108">
    <property type="entry name" value="PROTEIN_KINASE_ST"/>
    <property type="match status" value="1"/>
</dbReference>
<feature type="compositionally biased region" description="Basic and acidic residues" evidence="6">
    <location>
        <begin position="305"/>
        <end position="320"/>
    </location>
</feature>
<evidence type="ECO:0000313" key="8">
    <source>
        <dbReference type="EMBL" id="KAK8876548.1"/>
    </source>
</evidence>
<comment type="caution">
    <text evidence="8">The sequence shown here is derived from an EMBL/GenBank/DDBJ whole genome shotgun (WGS) entry which is preliminary data.</text>
</comment>
<comment type="similarity">
    <text evidence="1">Belongs to the protein kinase superfamily. TKL Ser/Thr protein kinase family. ROCO subfamily.</text>
</comment>
<evidence type="ECO:0000256" key="4">
    <source>
        <dbReference type="ARBA" id="ARBA00022840"/>
    </source>
</evidence>
<feature type="compositionally biased region" description="Polar residues" evidence="6">
    <location>
        <begin position="294"/>
        <end position="304"/>
    </location>
</feature>
<dbReference type="InterPro" id="IPR008271">
    <property type="entry name" value="Ser/Thr_kinase_AS"/>
</dbReference>
<evidence type="ECO:0000256" key="3">
    <source>
        <dbReference type="ARBA" id="ARBA00022741"/>
    </source>
</evidence>
<feature type="domain" description="Protein kinase" evidence="7">
    <location>
        <begin position="335"/>
        <end position="612"/>
    </location>
</feature>
<keyword evidence="4 5" id="KW-0067">ATP-binding</keyword>
<dbReference type="PRINTS" id="PR00109">
    <property type="entry name" value="TYRKINASE"/>
</dbReference>
<protein>
    <recommendedName>
        <fullName evidence="7">Protein kinase domain-containing protein</fullName>
    </recommendedName>
</protein>
<dbReference type="InterPro" id="IPR001245">
    <property type="entry name" value="Ser-Thr/Tyr_kinase_cat_dom"/>
</dbReference>